<keyword evidence="5" id="KW-1185">Reference proteome</keyword>
<dbReference type="GO" id="GO:0016491">
    <property type="term" value="F:oxidoreductase activity"/>
    <property type="evidence" value="ECO:0007669"/>
    <property type="project" value="UniProtKB-KW"/>
</dbReference>
<dbReference type="Proteomes" id="UP000193900">
    <property type="component" value="Unassembled WGS sequence"/>
</dbReference>
<dbReference type="EMBL" id="FWFZ01000005">
    <property type="protein sequence ID" value="SLN36489.1"/>
    <property type="molecule type" value="Genomic_DNA"/>
</dbReference>
<reference evidence="4 5" key="1">
    <citation type="submission" date="2017-03" db="EMBL/GenBank/DDBJ databases">
        <authorList>
            <person name="Afonso C.L."/>
            <person name="Miller P.J."/>
            <person name="Scott M.A."/>
            <person name="Spackman E."/>
            <person name="Goraichik I."/>
            <person name="Dimitrov K.M."/>
            <person name="Suarez D.L."/>
            <person name="Swayne D.E."/>
        </authorList>
    </citation>
    <scope>NUCLEOTIDE SEQUENCE [LARGE SCALE GENOMIC DNA]</scope>
    <source>
        <strain evidence="4 5">CECT 7023</strain>
    </source>
</reference>
<keyword evidence="4" id="KW-0560">Oxidoreductase</keyword>
<dbReference type="InterPro" id="IPR016164">
    <property type="entry name" value="FAD-linked_Oxase-like_C"/>
</dbReference>
<evidence type="ECO:0000313" key="5">
    <source>
        <dbReference type="Proteomes" id="UP000193900"/>
    </source>
</evidence>
<protein>
    <submittedName>
        <fullName evidence="4">Putative FAD-linked oxidoreductase</fullName>
        <ecNumber evidence="4">1.-.-.-</ecNumber>
    </submittedName>
</protein>
<organism evidence="4 5">
    <name type="scientific">Roseisalinus antarcticus</name>
    <dbReference type="NCBI Taxonomy" id="254357"/>
    <lineage>
        <taxon>Bacteria</taxon>
        <taxon>Pseudomonadati</taxon>
        <taxon>Pseudomonadota</taxon>
        <taxon>Alphaproteobacteria</taxon>
        <taxon>Rhodobacterales</taxon>
        <taxon>Roseobacteraceae</taxon>
        <taxon>Roseisalinus</taxon>
    </lineage>
</organism>
<evidence type="ECO:0000259" key="3">
    <source>
        <dbReference type="PROSITE" id="PS51387"/>
    </source>
</evidence>
<dbReference type="PROSITE" id="PS51387">
    <property type="entry name" value="FAD_PCMH"/>
    <property type="match status" value="1"/>
</dbReference>
<evidence type="ECO:0000256" key="2">
    <source>
        <dbReference type="ARBA" id="ARBA00022827"/>
    </source>
</evidence>
<dbReference type="AlphaFoldDB" id="A0A1Y5SAV1"/>
<dbReference type="InterPro" id="IPR006094">
    <property type="entry name" value="Oxid_FAD_bind_N"/>
</dbReference>
<gene>
    <name evidence="4" type="ORF">ROA7023_01337</name>
</gene>
<sequence length="381" mass="38895">MMRPQSEEDLAGALAEATAPLRVRGGGTRDVGRPVVGDLLETGGLTGIELHEPGALTLVVRAGTPLSEVEAALDAHGQRLAFEPMDHRVLLGTGGAPTIGGVVAANVSGPRRIAVGACRDFLLGVRFVDGSGTIVKNGGRVMKNVTGYDLVKLMAGSWGCLGVLTEVSLKVLARPATEATLVATGKDAAAGVAALSAALTSPFDVTGAAHLAVEEGRSETRVRIEGMPGSVAYRIDALRAGPCAGWDVVRDDESAVLWTEVRDVAPLAARSGAVWRISVKPSDGPVLTAALAAQGIGEAALYDWGGGLVWLLVAEDGDAGAAAIRAQVAALGGHATLVRAAPATRAALPVFQPQSNGVAALDRAIRAKFDPRGILNPGLMD</sequence>
<dbReference type="SUPFAM" id="SSF55103">
    <property type="entry name" value="FAD-linked oxidases, C-terminal domain"/>
    <property type="match status" value="1"/>
</dbReference>
<dbReference type="Pfam" id="PF01565">
    <property type="entry name" value="FAD_binding_4"/>
    <property type="match status" value="1"/>
</dbReference>
<dbReference type="InterPro" id="IPR016166">
    <property type="entry name" value="FAD-bd_PCMH"/>
</dbReference>
<dbReference type="EC" id="1.-.-.-" evidence="4"/>
<dbReference type="Gene3D" id="3.30.465.10">
    <property type="match status" value="1"/>
</dbReference>
<proteinExistence type="predicted"/>
<accession>A0A1Y5SAV1</accession>
<dbReference type="PANTHER" id="PTHR11748:SF103">
    <property type="entry name" value="GLYCOLATE OXIDASE SUBUNIT GLCE"/>
    <property type="match status" value="1"/>
</dbReference>
<evidence type="ECO:0000256" key="1">
    <source>
        <dbReference type="ARBA" id="ARBA00022630"/>
    </source>
</evidence>
<dbReference type="InterPro" id="IPR036318">
    <property type="entry name" value="FAD-bd_PCMH-like_sf"/>
</dbReference>
<feature type="domain" description="FAD-binding PCMH-type" evidence="3">
    <location>
        <begin position="1"/>
        <end position="174"/>
    </location>
</feature>
<dbReference type="GO" id="GO:0071949">
    <property type="term" value="F:FAD binding"/>
    <property type="evidence" value="ECO:0007669"/>
    <property type="project" value="InterPro"/>
</dbReference>
<evidence type="ECO:0000313" key="4">
    <source>
        <dbReference type="EMBL" id="SLN36489.1"/>
    </source>
</evidence>
<keyword evidence="1" id="KW-0285">Flavoprotein</keyword>
<dbReference type="SUPFAM" id="SSF56176">
    <property type="entry name" value="FAD-binding/transporter-associated domain-like"/>
    <property type="match status" value="1"/>
</dbReference>
<keyword evidence="2" id="KW-0274">FAD</keyword>
<name>A0A1Y5SAV1_9RHOB</name>
<dbReference type="PANTHER" id="PTHR11748">
    <property type="entry name" value="D-LACTATE DEHYDROGENASE"/>
    <property type="match status" value="1"/>
</dbReference>
<dbReference type="InterPro" id="IPR016169">
    <property type="entry name" value="FAD-bd_PCMH_sub2"/>
</dbReference>